<keyword evidence="3" id="KW-1185">Reference proteome</keyword>
<sequence length="129" mass="13472">MHPCVQSTVLNRYLSNFGPVKKIDTMIVVLLDAVALILILKIMDDADVSLFTAVLVALGAAIGTNLLAYALVLAIGFSGVLVAAAVGAVLVGVIVSALFGIEIKRSFIIGGIFMLVHLGISFGLGMLFR</sequence>
<protein>
    <submittedName>
        <fullName evidence="2">Uncharacterized protein</fullName>
    </submittedName>
</protein>
<evidence type="ECO:0000313" key="3">
    <source>
        <dbReference type="Proteomes" id="UP000322887"/>
    </source>
</evidence>
<dbReference type="Proteomes" id="UP000322887">
    <property type="component" value="Chromosome"/>
</dbReference>
<dbReference type="EMBL" id="CP042910">
    <property type="protein sequence ID" value="QEG18531.1"/>
    <property type="molecule type" value="Genomic_DNA"/>
</dbReference>
<keyword evidence="1" id="KW-1133">Transmembrane helix</keyword>
<feature type="transmembrane region" description="Helical" evidence="1">
    <location>
        <begin position="23"/>
        <end position="43"/>
    </location>
</feature>
<organism evidence="2 3">
    <name type="scientific">Gimesia maris</name>
    <dbReference type="NCBI Taxonomy" id="122"/>
    <lineage>
        <taxon>Bacteria</taxon>
        <taxon>Pseudomonadati</taxon>
        <taxon>Planctomycetota</taxon>
        <taxon>Planctomycetia</taxon>
        <taxon>Planctomycetales</taxon>
        <taxon>Planctomycetaceae</taxon>
        <taxon>Gimesia</taxon>
    </lineage>
</organism>
<name>A0ABX5YSB4_9PLAN</name>
<feature type="transmembrane region" description="Helical" evidence="1">
    <location>
        <begin position="49"/>
        <end position="72"/>
    </location>
</feature>
<keyword evidence="1" id="KW-0472">Membrane</keyword>
<gene>
    <name evidence="2" type="ORF">GmarT_44210</name>
</gene>
<keyword evidence="1" id="KW-0812">Transmembrane</keyword>
<reference evidence="2 3" key="1">
    <citation type="submission" date="2019-08" db="EMBL/GenBank/DDBJ databases">
        <title>Deep-cultivation of Planctomycetes and their phenomic and genomic characterization uncovers novel biology.</title>
        <authorList>
            <person name="Wiegand S."/>
            <person name="Jogler M."/>
            <person name="Boedeker C."/>
            <person name="Pinto D."/>
            <person name="Vollmers J."/>
            <person name="Rivas-Marin E."/>
            <person name="Kohn T."/>
            <person name="Peeters S.H."/>
            <person name="Heuer A."/>
            <person name="Rast P."/>
            <person name="Oberbeckmann S."/>
            <person name="Bunk B."/>
            <person name="Jeske O."/>
            <person name="Meyerdierks A."/>
            <person name="Storesund J.E."/>
            <person name="Kallscheuer N."/>
            <person name="Luecker S."/>
            <person name="Lage O.M."/>
            <person name="Pohl T."/>
            <person name="Merkel B.J."/>
            <person name="Hornburger P."/>
            <person name="Mueller R.-W."/>
            <person name="Bruemmer F."/>
            <person name="Labrenz M."/>
            <person name="Spormann A.M."/>
            <person name="Op den Camp H."/>
            <person name="Overmann J."/>
            <person name="Amann R."/>
            <person name="Jetten M.S.M."/>
            <person name="Mascher T."/>
            <person name="Medema M.H."/>
            <person name="Devos D.P."/>
            <person name="Kaster A.-K."/>
            <person name="Ovreas L."/>
            <person name="Rohde M."/>
            <person name="Galperin M.Y."/>
            <person name="Jogler C."/>
        </authorList>
    </citation>
    <scope>NUCLEOTIDE SEQUENCE [LARGE SCALE GENOMIC DNA]</scope>
    <source>
        <strain evidence="2 3">DSM 8797</strain>
    </source>
</reference>
<feature type="transmembrane region" description="Helical" evidence="1">
    <location>
        <begin position="79"/>
        <end position="101"/>
    </location>
</feature>
<feature type="transmembrane region" description="Helical" evidence="1">
    <location>
        <begin position="107"/>
        <end position="128"/>
    </location>
</feature>
<evidence type="ECO:0000313" key="2">
    <source>
        <dbReference type="EMBL" id="QEG18531.1"/>
    </source>
</evidence>
<proteinExistence type="predicted"/>
<evidence type="ECO:0000256" key="1">
    <source>
        <dbReference type="SAM" id="Phobius"/>
    </source>
</evidence>
<accession>A0ABX5YSB4</accession>